<dbReference type="AlphaFoldDB" id="L7JRT1"/>
<reference evidence="2" key="1">
    <citation type="journal article" date="2012" name="PLoS Genet.">
        <title>Comparative analysis of the genomes of two field isolates of the rice blast fungus Magnaporthe oryzae.</title>
        <authorList>
            <person name="Xue M."/>
            <person name="Yang J."/>
            <person name="Li Z."/>
            <person name="Hu S."/>
            <person name="Yao N."/>
            <person name="Dean R.A."/>
            <person name="Zhao W."/>
            <person name="Shen M."/>
            <person name="Zhang H."/>
            <person name="Li C."/>
            <person name="Liu L."/>
            <person name="Cao L."/>
            <person name="Xu X."/>
            <person name="Xing Y."/>
            <person name="Hsiang T."/>
            <person name="Zhang Z."/>
            <person name="Xu J.R."/>
            <person name="Peng Y.L."/>
        </authorList>
    </citation>
    <scope>NUCLEOTIDE SEQUENCE [LARGE SCALE GENOMIC DNA]</scope>
    <source>
        <strain evidence="2">P131</strain>
    </source>
</reference>
<protein>
    <submittedName>
        <fullName evidence="2">Uncharacterized protein</fullName>
    </submittedName>
</protein>
<feature type="region of interest" description="Disordered" evidence="1">
    <location>
        <begin position="1"/>
        <end position="26"/>
    </location>
</feature>
<gene>
    <name evidence="2" type="ORF">OOW_P131scaffold00011g2</name>
</gene>
<evidence type="ECO:0000256" key="1">
    <source>
        <dbReference type="SAM" id="MobiDB-lite"/>
    </source>
</evidence>
<sequence length="39" mass="3965">MVTTKTRPGLAPGQPRREAPVPGVAGTWTTVATSAETTA</sequence>
<dbReference type="EMBL" id="JH794617">
    <property type="protein sequence ID" value="ELQ70529.1"/>
    <property type="molecule type" value="Genomic_DNA"/>
</dbReference>
<name>L7JRT1_PYRO1</name>
<organism>
    <name type="scientific">Pyricularia oryzae (strain P131)</name>
    <name type="common">Rice blast fungus</name>
    <name type="synonym">Magnaporthe oryzae</name>
    <dbReference type="NCBI Taxonomy" id="1143193"/>
    <lineage>
        <taxon>Eukaryota</taxon>
        <taxon>Fungi</taxon>
        <taxon>Dikarya</taxon>
        <taxon>Ascomycota</taxon>
        <taxon>Pezizomycotina</taxon>
        <taxon>Sordariomycetes</taxon>
        <taxon>Sordariomycetidae</taxon>
        <taxon>Magnaporthales</taxon>
        <taxon>Pyriculariaceae</taxon>
        <taxon>Pyricularia</taxon>
    </lineage>
</organism>
<evidence type="ECO:0000313" key="2">
    <source>
        <dbReference type="EMBL" id="ELQ70529.1"/>
    </source>
</evidence>
<proteinExistence type="predicted"/>
<accession>L7JRT1</accession>